<protein>
    <submittedName>
        <fullName evidence="5">5,6-dimethylbenzimidazole synthase</fullName>
        <ecNumber evidence="5">1.13.11.79</ecNumber>
    </submittedName>
</protein>
<dbReference type="OrthoDB" id="9781491at2"/>
<keyword evidence="3 5" id="KW-0560">Oxidoreductase</keyword>
<accession>A0A7W1X7X6</accession>
<evidence type="ECO:0000256" key="3">
    <source>
        <dbReference type="ARBA" id="ARBA00023002"/>
    </source>
</evidence>
<dbReference type="InterPro" id="IPR012825">
    <property type="entry name" value="BluB"/>
</dbReference>
<dbReference type="SUPFAM" id="SSF55469">
    <property type="entry name" value="FMN-dependent nitroreductase-like"/>
    <property type="match status" value="1"/>
</dbReference>
<dbReference type="GO" id="GO:0102919">
    <property type="term" value="F:5,6-dimethylbenzimidazole synthase activity"/>
    <property type="evidence" value="ECO:0007669"/>
    <property type="project" value="UniProtKB-EC"/>
</dbReference>
<evidence type="ECO:0000313" key="5">
    <source>
        <dbReference type="EMBL" id="MBA4541720.1"/>
    </source>
</evidence>
<dbReference type="Pfam" id="PF00881">
    <property type="entry name" value="Nitroreductase"/>
    <property type="match status" value="1"/>
</dbReference>
<name>A0A7W1X7X6_9BACL</name>
<dbReference type="EC" id="1.13.11.79" evidence="5"/>
<evidence type="ECO:0000313" key="6">
    <source>
        <dbReference type="Proteomes" id="UP000530514"/>
    </source>
</evidence>
<gene>
    <name evidence="5" type="primary">bluB</name>
    <name evidence="5" type="ORF">H1164_02235</name>
</gene>
<sequence>MYSARKPGLSVITSFGWGGVFLSDTFSKAEQEVVYRVIRARRDIRHFSGRPVPERVLLRILQAAHHAPSVGFMQPWNFILVHSKEIREQIKSSFEEMNADQLKQISETDRKELYSRLKLEGIMEAPVNLAVTCDRNRDAPFVLGRGPMPETDLFSTCLAIQNMWLAARVEGVGVGWVSILNRERVEEILGLPPGIRLVAYLCIGYPVEFREKPMLEELGWKSRMDLKSLIYENQWGQELKSFHLD</sequence>
<evidence type="ECO:0000256" key="1">
    <source>
        <dbReference type="ARBA" id="ARBA00022630"/>
    </source>
</evidence>
<feature type="domain" description="Nitroreductase" evidence="4">
    <location>
        <begin position="38"/>
        <end position="205"/>
    </location>
</feature>
<dbReference type="InterPro" id="IPR000415">
    <property type="entry name" value="Nitroreductase-like"/>
</dbReference>
<reference evidence="5 6" key="1">
    <citation type="submission" date="2020-07" db="EMBL/GenBank/DDBJ databases">
        <authorList>
            <person name="Feng H."/>
        </authorList>
    </citation>
    <scope>NUCLEOTIDE SEQUENCE [LARGE SCALE GENOMIC DNA]</scope>
    <source>
        <strain evidence="6">s-11</strain>
    </source>
</reference>
<evidence type="ECO:0000256" key="2">
    <source>
        <dbReference type="ARBA" id="ARBA00022643"/>
    </source>
</evidence>
<dbReference type="PANTHER" id="PTHR23026">
    <property type="entry name" value="NADPH NITROREDUCTASE"/>
    <property type="match status" value="1"/>
</dbReference>
<dbReference type="Gene3D" id="3.40.109.10">
    <property type="entry name" value="NADH Oxidase"/>
    <property type="match status" value="1"/>
</dbReference>
<dbReference type="Proteomes" id="UP000530514">
    <property type="component" value="Unassembled WGS sequence"/>
</dbReference>
<dbReference type="NCBIfam" id="TIGR02476">
    <property type="entry name" value="BluB"/>
    <property type="match status" value="1"/>
</dbReference>
<evidence type="ECO:0000259" key="4">
    <source>
        <dbReference type="Pfam" id="PF00881"/>
    </source>
</evidence>
<comment type="caution">
    <text evidence="5">The sequence shown here is derived from an EMBL/GenBank/DDBJ whole genome shotgun (WGS) entry which is preliminary data.</text>
</comment>
<organism evidence="5 6">
    <name type="scientific">Thermoactinomyces daqus</name>
    <dbReference type="NCBI Taxonomy" id="1329516"/>
    <lineage>
        <taxon>Bacteria</taxon>
        <taxon>Bacillati</taxon>
        <taxon>Bacillota</taxon>
        <taxon>Bacilli</taxon>
        <taxon>Bacillales</taxon>
        <taxon>Thermoactinomycetaceae</taxon>
        <taxon>Thermoactinomyces</taxon>
    </lineage>
</organism>
<keyword evidence="1" id="KW-0285">Flavoprotein</keyword>
<dbReference type="InterPro" id="IPR050627">
    <property type="entry name" value="Nitroreductase/BluB"/>
</dbReference>
<keyword evidence="2" id="KW-0288">FMN</keyword>
<dbReference type="InterPro" id="IPR029479">
    <property type="entry name" value="Nitroreductase"/>
</dbReference>
<dbReference type="CDD" id="cd02145">
    <property type="entry name" value="BluB"/>
    <property type="match status" value="1"/>
</dbReference>
<dbReference type="AlphaFoldDB" id="A0A7W1X7X6"/>
<dbReference type="PANTHER" id="PTHR23026:SF90">
    <property type="entry name" value="IODOTYROSINE DEIODINASE 1"/>
    <property type="match status" value="1"/>
</dbReference>
<dbReference type="EMBL" id="JACEIP010000002">
    <property type="protein sequence ID" value="MBA4541720.1"/>
    <property type="molecule type" value="Genomic_DNA"/>
</dbReference>
<keyword evidence="6" id="KW-1185">Reference proteome</keyword>
<proteinExistence type="predicted"/>